<dbReference type="RefSeq" id="WP_068960471.1">
    <property type="nucleotide sequence ID" value="NZ_CAJTAP010000005.1"/>
</dbReference>
<sequence length="297" mass="33365">MSSIRHILILVCAMFAVTTMAQRRITPVANPENKRPETETPVVKEVKPGETPVRPASVIETHDMEGRVVLVDTISGVEYHDTITVKAPPTVYPRFAAVSVGVNAWDALARLAGQQYGVGGVWAELSIHNWFKPIVEFGLGMADYMPKDESYRYKSGMAPYFKIGLNYNFLYNSTPDYSVYLGLRYGISSFSYRIEDVTAVNGYWDESTTLSVPSQHATAGYFEFLFGLRVQIWRNISLGWELRVHKLLHQGTHLYGDPWYIPGFGTDGSLFSGAFSVSYTLPFQRTSKKSTISEMEN</sequence>
<proteinExistence type="predicted"/>
<dbReference type="AlphaFoldDB" id="A0A1B1S8I8"/>
<evidence type="ECO:0000313" key="2">
    <source>
        <dbReference type="EMBL" id="ANU63111.1"/>
    </source>
</evidence>
<dbReference type="STRING" id="1796646.A4V02_04870"/>
<evidence type="ECO:0000256" key="1">
    <source>
        <dbReference type="SAM" id="SignalP"/>
    </source>
</evidence>
<keyword evidence="1" id="KW-0732">Signal</keyword>
<dbReference type="GeneID" id="65536180"/>
<evidence type="ECO:0008006" key="4">
    <source>
        <dbReference type="Google" id="ProtNLM"/>
    </source>
</evidence>
<accession>A0A1Z2XK52</accession>
<reference evidence="3" key="1">
    <citation type="submission" date="2016-04" db="EMBL/GenBank/DDBJ databases">
        <title>Complete Genome Sequences of Twelve Strains of a Stable Defined Moderately Diverse Mouse Microbiota 2 (sDMDMm2).</title>
        <authorList>
            <person name="Uchimura Y."/>
            <person name="Wyss M."/>
            <person name="Brugiroux S."/>
            <person name="Limenitakis J.P."/>
            <person name="Stecher B."/>
            <person name="McCoy K.D."/>
            <person name="Macpherson A.J."/>
        </authorList>
    </citation>
    <scope>NUCLEOTIDE SEQUENCE [LARGE SCALE GENOMIC DNA]</scope>
    <source>
        <strain evidence="3">YL27</strain>
    </source>
</reference>
<evidence type="ECO:0000313" key="3">
    <source>
        <dbReference type="Proteomes" id="UP000186351"/>
    </source>
</evidence>
<dbReference type="Pfam" id="PF19515">
    <property type="entry name" value="DUF6048"/>
    <property type="match status" value="1"/>
</dbReference>
<dbReference type="KEGG" id="pary:A4V02_04870"/>
<organism evidence="2 3">
    <name type="scientific">Muribaculum intestinale</name>
    <dbReference type="NCBI Taxonomy" id="1796646"/>
    <lineage>
        <taxon>Bacteria</taxon>
        <taxon>Pseudomonadati</taxon>
        <taxon>Bacteroidota</taxon>
        <taxon>Bacteroidia</taxon>
        <taxon>Bacteroidales</taxon>
        <taxon>Muribaculaceae</taxon>
        <taxon>Muribaculum</taxon>
    </lineage>
</organism>
<accession>A0A1B1S8I8</accession>
<dbReference type="OrthoDB" id="1082206at2"/>
<gene>
    <name evidence="2" type="ORF">A4V02_04870</name>
</gene>
<name>A0A1B1S8I8_9BACT</name>
<feature type="chain" id="PRO_5008529285" description="Outer membrane protein beta-barrel domain-containing protein" evidence="1">
    <location>
        <begin position="22"/>
        <end position="297"/>
    </location>
</feature>
<dbReference type="EMBL" id="CP015402">
    <property type="protein sequence ID" value="ANU63111.1"/>
    <property type="molecule type" value="Genomic_DNA"/>
</dbReference>
<keyword evidence="3" id="KW-1185">Reference proteome</keyword>
<feature type="signal peptide" evidence="1">
    <location>
        <begin position="1"/>
        <end position="21"/>
    </location>
</feature>
<dbReference type="Proteomes" id="UP000186351">
    <property type="component" value="Chromosome"/>
</dbReference>
<dbReference type="InterPro" id="IPR046111">
    <property type="entry name" value="DUF6048"/>
</dbReference>
<protein>
    <recommendedName>
        <fullName evidence="4">Outer membrane protein beta-barrel domain-containing protein</fullName>
    </recommendedName>
</protein>